<dbReference type="GO" id="GO:0006952">
    <property type="term" value="P:defense response"/>
    <property type="evidence" value="ECO:0007669"/>
    <property type="project" value="UniProtKB-ARBA"/>
</dbReference>
<keyword evidence="7" id="KW-0723">Serine/threonine-protein kinase</keyword>
<evidence type="ECO:0000256" key="9">
    <source>
        <dbReference type="ARBA" id="ARBA00022692"/>
    </source>
</evidence>
<evidence type="ECO:0000256" key="17">
    <source>
        <dbReference type="ARBA" id="ARBA00023170"/>
    </source>
</evidence>
<dbReference type="PROSITE" id="PS00107">
    <property type="entry name" value="PROTEIN_KINASE_ATP"/>
    <property type="match status" value="1"/>
</dbReference>
<comment type="subcellular location">
    <subcellularLocation>
        <location evidence="1">Cell membrane</location>
        <topology evidence="1">Single-pass type I membrane protein</topology>
    </subcellularLocation>
</comment>
<evidence type="ECO:0000256" key="1">
    <source>
        <dbReference type="ARBA" id="ARBA00004251"/>
    </source>
</evidence>
<keyword evidence="8" id="KW-0808">Transferase</keyword>
<evidence type="ECO:0000256" key="13">
    <source>
        <dbReference type="ARBA" id="ARBA00022777"/>
    </source>
</evidence>
<comment type="caution">
    <text evidence="24">The sequence shown here is derived from an EMBL/GenBank/DDBJ whole genome shotgun (WGS) entry which is preliminary data.</text>
</comment>
<dbReference type="GO" id="GO:0004674">
    <property type="term" value="F:protein serine/threonine kinase activity"/>
    <property type="evidence" value="ECO:0007669"/>
    <property type="project" value="UniProtKB-KW"/>
</dbReference>
<keyword evidence="11" id="KW-0430">Lectin</keyword>
<sequence length="660" mass="74178">MSRMQVSSMRRSAVLLALLHFCAVNPARSLNFSYTPFRDHINDKDFLFENSRIYLNAVQVTPDVSNEASIMNQAGRFLYKKRFKLWGKGKASFNSTFVLKIDPKTNPSGEGLAFILTESPTLPENSEGEWLGIVNATSNGSAKAKIVAVEFDTRKSYAEDVDDNHVGLDINSVYSIQQVPLFSYGVNLSSGTNYTVRIEYANQNITVFVSQTNETGEGMENAPVLSYTVNLSAYLSQEVYVGFSASTGNKTQLNCIRSWEFNSSHIDEDSNLLWVWIMVPVVVLLLVTGVSCYFFWTRRGEKEDVLPRIQDEIQTTSMAPTKFKLKELQRATGRFNPKNELGKGGFGTVYKGLLGDKEIAVKRVSKNSRQGKQEFIAEVTTIGSLRHKNLVKLIGWCYESHELLIVYEFMPNGSLDRFVYRDESLGTEMGKPTLSWERRRSIIFGVAQALDYLHNGCEKRVLHRDIKASNIMLDSAFIARLGDFGLARTIQQSNLTHHSTNEIAGTPGYMAPETFLTGRATVETDVYAFGVLMLEVVCGRRPGNQNEQNNYNNSIVYWLWDLYSRGRILEAVDSRMDGDIDEDDMACVLMLGLSCCHPNPHERPSMRTVLMVLTREDDPPALPQERPAFVWPAMPPSFKDDTDSNVAEGQMTPLTDLSGR</sequence>
<keyword evidence="12 19" id="KW-0547">Nucleotide-binding</keyword>
<evidence type="ECO:0000313" key="24">
    <source>
        <dbReference type="EMBL" id="TQD89127.1"/>
    </source>
</evidence>
<name>A0A540LRN3_MALBA</name>
<dbReference type="FunFam" id="1.10.510.10:FF:000626">
    <property type="entry name" value="probable L-type lectin-domain containing receptor kinase S.5"/>
    <property type="match status" value="1"/>
</dbReference>
<keyword evidence="9 21" id="KW-0812">Transmembrane</keyword>
<dbReference type="SMART" id="SM00220">
    <property type="entry name" value="S_TKc"/>
    <property type="match status" value="1"/>
</dbReference>
<proteinExistence type="inferred from homology"/>
<dbReference type="AlphaFoldDB" id="A0A540LRN3"/>
<dbReference type="PROSITE" id="PS00307">
    <property type="entry name" value="LECTIN_LEGUME_BETA"/>
    <property type="match status" value="1"/>
</dbReference>
<evidence type="ECO:0000256" key="12">
    <source>
        <dbReference type="ARBA" id="ARBA00022741"/>
    </source>
</evidence>
<dbReference type="STRING" id="106549.A0A540LRN3"/>
<dbReference type="InterPro" id="IPR017441">
    <property type="entry name" value="Protein_kinase_ATP_BS"/>
</dbReference>
<keyword evidence="15 21" id="KW-1133">Transmembrane helix</keyword>
<evidence type="ECO:0000313" key="25">
    <source>
        <dbReference type="Proteomes" id="UP000315295"/>
    </source>
</evidence>
<evidence type="ECO:0000256" key="4">
    <source>
        <dbReference type="ARBA" id="ARBA00010217"/>
    </source>
</evidence>
<dbReference type="FunFam" id="2.60.120.200:FF:000198">
    <property type="entry name" value="Probable L-type lectin-domain containing receptor kinase S.5"/>
    <property type="match status" value="1"/>
</dbReference>
<dbReference type="GO" id="GO:0051707">
    <property type="term" value="P:response to other organism"/>
    <property type="evidence" value="ECO:0007669"/>
    <property type="project" value="UniProtKB-ARBA"/>
</dbReference>
<evidence type="ECO:0000256" key="14">
    <source>
        <dbReference type="ARBA" id="ARBA00022840"/>
    </source>
</evidence>
<keyword evidence="18" id="KW-0325">Glycoprotein</keyword>
<organism evidence="24 25">
    <name type="scientific">Malus baccata</name>
    <name type="common">Siberian crab apple</name>
    <name type="synonym">Pyrus baccata</name>
    <dbReference type="NCBI Taxonomy" id="106549"/>
    <lineage>
        <taxon>Eukaryota</taxon>
        <taxon>Viridiplantae</taxon>
        <taxon>Streptophyta</taxon>
        <taxon>Embryophyta</taxon>
        <taxon>Tracheophyta</taxon>
        <taxon>Spermatophyta</taxon>
        <taxon>Magnoliopsida</taxon>
        <taxon>eudicotyledons</taxon>
        <taxon>Gunneridae</taxon>
        <taxon>Pentapetalae</taxon>
        <taxon>rosids</taxon>
        <taxon>fabids</taxon>
        <taxon>Rosales</taxon>
        <taxon>Rosaceae</taxon>
        <taxon>Amygdaloideae</taxon>
        <taxon>Maleae</taxon>
        <taxon>Malus</taxon>
    </lineage>
</organism>
<feature type="signal peptide" evidence="22">
    <location>
        <begin position="1"/>
        <end position="29"/>
    </location>
</feature>
<feature type="binding site" evidence="19">
    <location>
        <position position="362"/>
    </location>
    <ligand>
        <name>ATP</name>
        <dbReference type="ChEBI" id="CHEBI:30616"/>
    </ligand>
</feature>
<evidence type="ECO:0000256" key="16">
    <source>
        <dbReference type="ARBA" id="ARBA00023136"/>
    </source>
</evidence>
<feature type="transmembrane region" description="Helical" evidence="21">
    <location>
        <begin position="273"/>
        <end position="296"/>
    </location>
</feature>
<feature type="compositionally biased region" description="Polar residues" evidence="20">
    <location>
        <begin position="644"/>
        <end position="660"/>
    </location>
</feature>
<keyword evidence="13" id="KW-0418">Kinase</keyword>
<dbReference type="EMBL" id="VIEB01000490">
    <property type="protein sequence ID" value="TQD89127.1"/>
    <property type="molecule type" value="Genomic_DNA"/>
</dbReference>
<keyword evidence="25" id="KW-1185">Reference proteome</keyword>
<evidence type="ECO:0000256" key="3">
    <source>
        <dbReference type="ARBA" id="ARBA00008536"/>
    </source>
</evidence>
<dbReference type="EC" id="2.7.11.1" evidence="5"/>
<evidence type="ECO:0000256" key="7">
    <source>
        <dbReference type="ARBA" id="ARBA00022527"/>
    </source>
</evidence>
<accession>A0A540LRN3</accession>
<dbReference type="InterPro" id="IPR008271">
    <property type="entry name" value="Ser/Thr_kinase_AS"/>
</dbReference>
<dbReference type="FunFam" id="3.30.200.20:FF:000476">
    <property type="entry name" value="Probable L-type lectin-domain containing receptor kinase S.5"/>
    <property type="match status" value="1"/>
</dbReference>
<evidence type="ECO:0000256" key="22">
    <source>
        <dbReference type="SAM" id="SignalP"/>
    </source>
</evidence>
<comment type="similarity">
    <text evidence="3">In the N-terminal section; belongs to the leguminous lectin family.</text>
</comment>
<dbReference type="CDD" id="cd06899">
    <property type="entry name" value="lectin_legume_LecRK_Arcelin_ConA"/>
    <property type="match status" value="1"/>
</dbReference>
<dbReference type="SUPFAM" id="SSF56112">
    <property type="entry name" value="Protein kinase-like (PK-like)"/>
    <property type="match status" value="1"/>
</dbReference>
<dbReference type="GO" id="GO:0030246">
    <property type="term" value="F:carbohydrate binding"/>
    <property type="evidence" value="ECO:0007669"/>
    <property type="project" value="UniProtKB-KW"/>
</dbReference>
<evidence type="ECO:0000256" key="11">
    <source>
        <dbReference type="ARBA" id="ARBA00022734"/>
    </source>
</evidence>
<dbReference type="SUPFAM" id="SSF49899">
    <property type="entry name" value="Concanavalin A-like lectins/glucanases"/>
    <property type="match status" value="1"/>
</dbReference>
<evidence type="ECO:0000256" key="18">
    <source>
        <dbReference type="ARBA" id="ARBA00023180"/>
    </source>
</evidence>
<evidence type="ECO:0000259" key="23">
    <source>
        <dbReference type="PROSITE" id="PS50011"/>
    </source>
</evidence>
<keyword evidence="14 19" id="KW-0067">ATP-binding</keyword>
<dbReference type="CDD" id="cd14066">
    <property type="entry name" value="STKc_IRAK"/>
    <property type="match status" value="1"/>
</dbReference>
<dbReference type="InterPro" id="IPR001245">
    <property type="entry name" value="Ser-Thr/Tyr_kinase_cat_dom"/>
</dbReference>
<evidence type="ECO:0000256" key="20">
    <source>
        <dbReference type="SAM" id="MobiDB-lite"/>
    </source>
</evidence>
<dbReference type="PANTHER" id="PTHR27007">
    <property type="match status" value="1"/>
</dbReference>
<dbReference type="InterPro" id="IPR000719">
    <property type="entry name" value="Prot_kinase_dom"/>
</dbReference>
<evidence type="ECO:0000256" key="6">
    <source>
        <dbReference type="ARBA" id="ARBA00022475"/>
    </source>
</evidence>
<keyword evidence="10 22" id="KW-0732">Signal</keyword>
<evidence type="ECO:0000256" key="8">
    <source>
        <dbReference type="ARBA" id="ARBA00022679"/>
    </source>
</evidence>
<dbReference type="InterPro" id="IPR013320">
    <property type="entry name" value="ConA-like_dom_sf"/>
</dbReference>
<comment type="similarity">
    <text evidence="2">Belongs to the leguminous lectin family.</text>
</comment>
<comment type="similarity">
    <text evidence="4">In the C-terminal section; belongs to the protein kinase superfamily. Ser/Thr protein kinase family.</text>
</comment>
<dbReference type="PROSITE" id="PS50011">
    <property type="entry name" value="PROTEIN_KINASE_DOM"/>
    <property type="match status" value="1"/>
</dbReference>
<keyword evidence="6" id="KW-1003">Cell membrane</keyword>
<evidence type="ECO:0000256" key="2">
    <source>
        <dbReference type="ARBA" id="ARBA00007606"/>
    </source>
</evidence>
<dbReference type="GO" id="GO:0005886">
    <property type="term" value="C:plasma membrane"/>
    <property type="evidence" value="ECO:0007669"/>
    <property type="project" value="UniProtKB-SubCell"/>
</dbReference>
<reference evidence="24 25" key="1">
    <citation type="journal article" date="2019" name="G3 (Bethesda)">
        <title>Sequencing of a Wild Apple (Malus baccata) Genome Unravels the Differences Between Cultivated and Wild Apple Species Regarding Disease Resistance and Cold Tolerance.</title>
        <authorList>
            <person name="Chen X."/>
        </authorList>
    </citation>
    <scope>NUCLEOTIDE SEQUENCE [LARGE SCALE GENOMIC DNA]</scope>
    <source>
        <strain evidence="25">cv. Shandingzi</strain>
        <tissue evidence="24">Leaves</tissue>
    </source>
</reference>
<feature type="chain" id="PRO_5021937310" description="non-specific serine/threonine protein kinase" evidence="22">
    <location>
        <begin position="30"/>
        <end position="660"/>
    </location>
</feature>
<dbReference type="Gene3D" id="3.30.200.20">
    <property type="entry name" value="Phosphorylase Kinase, domain 1"/>
    <property type="match status" value="1"/>
</dbReference>
<feature type="domain" description="Protein kinase" evidence="23">
    <location>
        <begin position="335"/>
        <end position="622"/>
    </location>
</feature>
<protein>
    <recommendedName>
        <fullName evidence="5">non-specific serine/threonine protein kinase</fullName>
        <ecNumber evidence="5">2.7.11.1</ecNumber>
    </recommendedName>
</protein>
<evidence type="ECO:0000256" key="10">
    <source>
        <dbReference type="ARBA" id="ARBA00022729"/>
    </source>
</evidence>
<keyword evidence="16 21" id="KW-0472">Membrane</keyword>
<dbReference type="InterPro" id="IPR019825">
    <property type="entry name" value="Lectin_legB_Mn/Ca_BS"/>
</dbReference>
<dbReference type="PROSITE" id="PS00108">
    <property type="entry name" value="PROTEIN_KINASE_ST"/>
    <property type="match status" value="1"/>
</dbReference>
<evidence type="ECO:0000256" key="5">
    <source>
        <dbReference type="ARBA" id="ARBA00012513"/>
    </source>
</evidence>
<dbReference type="InterPro" id="IPR011009">
    <property type="entry name" value="Kinase-like_dom_sf"/>
</dbReference>
<feature type="region of interest" description="Disordered" evidence="20">
    <location>
        <begin position="622"/>
        <end position="660"/>
    </location>
</feature>
<evidence type="ECO:0000256" key="19">
    <source>
        <dbReference type="PROSITE-ProRule" id="PRU10141"/>
    </source>
</evidence>
<dbReference type="Gene3D" id="1.10.510.10">
    <property type="entry name" value="Transferase(Phosphotransferase) domain 1"/>
    <property type="match status" value="1"/>
</dbReference>
<dbReference type="Pfam" id="PF07714">
    <property type="entry name" value="PK_Tyr_Ser-Thr"/>
    <property type="match status" value="1"/>
</dbReference>
<keyword evidence="17" id="KW-0675">Receptor</keyword>
<dbReference type="InterPro" id="IPR050528">
    <property type="entry name" value="L-type_Lectin-RKs"/>
</dbReference>
<evidence type="ECO:0000256" key="21">
    <source>
        <dbReference type="SAM" id="Phobius"/>
    </source>
</evidence>
<dbReference type="GO" id="GO:0005524">
    <property type="term" value="F:ATP binding"/>
    <property type="evidence" value="ECO:0007669"/>
    <property type="project" value="UniProtKB-UniRule"/>
</dbReference>
<gene>
    <name evidence="24" type="ORF">C1H46_025296</name>
</gene>
<dbReference type="Proteomes" id="UP000315295">
    <property type="component" value="Unassembled WGS sequence"/>
</dbReference>
<dbReference type="InterPro" id="IPR001220">
    <property type="entry name" value="Legume_lectin_dom"/>
</dbReference>
<evidence type="ECO:0000256" key="15">
    <source>
        <dbReference type="ARBA" id="ARBA00022989"/>
    </source>
</evidence>
<dbReference type="Pfam" id="PF00139">
    <property type="entry name" value="Lectin_legB"/>
    <property type="match status" value="1"/>
</dbReference>
<dbReference type="Gene3D" id="2.60.120.200">
    <property type="match status" value="1"/>
</dbReference>